<keyword evidence="4" id="KW-0418">Kinase</keyword>
<name>A0A0N1IJQ3_LEPSE</name>
<dbReference type="InterPro" id="IPR029787">
    <property type="entry name" value="Nucleotide_cyclase"/>
</dbReference>
<protein>
    <recommendedName>
        <fullName evidence="9">Protein kinase domain-containing protein</fullName>
    </recommendedName>
</protein>
<evidence type="ECO:0000256" key="5">
    <source>
        <dbReference type="ARBA" id="ARBA00022840"/>
    </source>
</evidence>
<keyword evidence="8" id="KW-1133">Transmembrane helix</keyword>
<dbReference type="GO" id="GO:0016020">
    <property type="term" value="C:membrane"/>
    <property type="evidence" value="ECO:0007669"/>
    <property type="project" value="UniProtKB-SubCell"/>
</dbReference>
<dbReference type="OMA" id="RRPISWE"/>
<evidence type="ECO:0000313" key="11">
    <source>
        <dbReference type="Proteomes" id="UP000038009"/>
    </source>
</evidence>
<evidence type="ECO:0000256" key="6">
    <source>
        <dbReference type="PROSITE-ProRule" id="PRU10141"/>
    </source>
</evidence>
<keyword evidence="8" id="KW-0812">Transmembrane</keyword>
<dbReference type="PANTHER" id="PTHR48016">
    <property type="entry name" value="MAP KINASE KINASE KINASE SSK2-RELATED-RELATED"/>
    <property type="match status" value="1"/>
</dbReference>
<keyword evidence="5 6" id="KW-0067">ATP-binding</keyword>
<dbReference type="InterPro" id="IPR050538">
    <property type="entry name" value="MAP_kinase_kinase_kinase"/>
</dbReference>
<dbReference type="GO" id="GO:0004672">
    <property type="term" value="F:protein kinase activity"/>
    <property type="evidence" value="ECO:0007669"/>
    <property type="project" value="InterPro"/>
</dbReference>
<feature type="domain" description="Protein kinase" evidence="9">
    <location>
        <begin position="1094"/>
        <end position="1455"/>
    </location>
</feature>
<dbReference type="Gene3D" id="3.30.70.1230">
    <property type="entry name" value="Nucleotide cyclase"/>
    <property type="match status" value="1"/>
</dbReference>
<keyword evidence="2" id="KW-0808">Transferase</keyword>
<dbReference type="PROSITE" id="PS00107">
    <property type="entry name" value="PROTEIN_KINASE_ATP"/>
    <property type="match status" value="1"/>
</dbReference>
<evidence type="ECO:0000259" key="9">
    <source>
        <dbReference type="PROSITE" id="PS50011"/>
    </source>
</evidence>
<reference evidence="10 11" key="1">
    <citation type="journal article" date="2015" name="PLoS Pathog.">
        <title>Leptomonas seymouri: Adaptations to the Dixenous Life Cycle Analyzed by Genome Sequencing, Transcriptome Profiling and Co-infection with Leishmania donovani.</title>
        <authorList>
            <person name="Kraeva N."/>
            <person name="Butenko A."/>
            <person name="Hlavacova J."/>
            <person name="Kostygov A."/>
            <person name="Myskova J."/>
            <person name="Grybchuk D."/>
            <person name="Lestinova T."/>
            <person name="Votypka J."/>
            <person name="Volf P."/>
            <person name="Opperdoes F."/>
            <person name="Flegontov P."/>
            <person name="Lukes J."/>
            <person name="Yurchenko V."/>
        </authorList>
    </citation>
    <scope>NUCLEOTIDE SEQUENCE [LARGE SCALE GENOMIC DNA]</scope>
    <source>
        <strain evidence="10 11">ATCC 30220</strain>
    </source>
</reference>
<sequence>MVSVRLVFVLAFYACMVAASLITITVVFTALNKKAMNVLVLRQVRVSMDAVKQAAVDQLNEYEAMTYNIAMLLLRLNLTPSTHNMRANLKDYVTTWSLMTVAELAHNSSFISTFSMWLDTTTSLWYMTGCNRETQLCSLYNASTNITGIVFYQRSNVQNPVDMSTALNTHGAPIMYSRYLDSLALHKPSAGHGWWGRLYIDEADSVVTHTCRGVDVAKTIDYFYCTEYYMPEDSAGERACKQIVGVTGEVREAETLEQSSFIAASTLHVTSPTTVDNVNGICNPDADTGDAIKTFISSCKAGFLQECDGYVDVRKHGIRTVLGYARANGASFVIAGCTPHSFFFDLIDHSHEIAVAISVVMIVLVVLMSVVISLSIVVPISYICTSMKHASNLTYERKMAPIAQYTIFSEIKQLCATYLDLRQALRDLKAFMPQGLLVSPDEGADSTSLLSALMGGGRYTSVEGEDDESIFDEDREGSDTDDDIELDMAGRAGGYNTPEAATSVDTYPHSEGTRQSFAQVALSSVATRDEEDDAPLPNQRNRSLCHTGNVLAHSGIVSVVAVNPVDTTLLRDVTSQVRVADRASSRKQSSAAPKNVQGTSSLLQQKQQLQTREMSNHVKLHRTNGSAEAKRVKFRDGCGTLNADSPRWEGTSLRLNRSVYKGDINKFRSVNCTLVCIRFSFKFIDERSLEGEVNQLMNVLIRVILRYGGVIEVFRPDVVVVSFGAHAAMSLHTPRATAAAIVFTKRLTVAQRARTRIVIDTGSFYCGTCGAHGRVSPVLFGDRFDSAVELLRYDLGQGRLVATDRVALCLPSDFVVPFDYIVNLRDRSQGFQLFLVLNPAKRNLKDFRESVLEFRTAYTLASSGRYREALEIVSRGGQFDPELAAYCATTYKYILTMTPPRPRYCRFQLPLFEPLGVTVKDRAPRYQHELLQLNELEADDEEGVSINFGFGGSSSCTAPNANDVCGQSQSHVFDEESNNCSKAFHMNCNSCSGVETDGNCSSATGAALGALQARGHAFSSDSSAAARSFEAKDETTGACANRLSASESWSPIQKADKKKACAMSLLRAGDTGRTDSSDEGLPLVFTNNKGEHWHRFPSMIGKGAFAEVYRAISENGSLVALKCIHLASTNVQLADVVSEVNTSCKLFSDFIVNHIGWAHVGPYMIIIMDYMSGGSLHSALSAFPKGMTLQVVRRYASDAVRGLAYLHRNGVVHADVKPQNILLAADGGCRLSDFGSSVTKANARFSGGDVFHLRGTPSYMSPEVARGDPPSMKSDMWSFGITLYEMLTGRKPWVMKKNFGLPRVPSGIFRVGVDSSANAATATAVAAVANNADGAPLADVSGVRRGNTDFSNSVADRHHMLEKRTSTANGSVEPARLATSLPPLTFDTSAPVEWVPVHGLSDARLVQGIANGSVTVRVEPKDLPTAEAYRLIDACLQDAPQRRPISWEAVDHPFFFSESQKQHA</sequence>
<dbReference type="InterPro" id="IPR017441">
    <property type="entry name" value="Protein_kinase_ATP_BS"/>
</dbReference>
<feature type="region of interest" description="Disordered" evidence="7">
    <location>
        <begin position="577"/>
        <end position="611"/>
    </location>
</feature>
<dbReference type="InterPro" id="IPR011009">
    <property type="entry name" value="Kinase-like_dom_sf"/>
</dbReference>
<dbReference type="PROSITE" id="PS50011">
    <property type="entry name" value="PROTEIN_KINASE_DOM"/>
    <property type="match status" value="1"/>
</dbReference>
<dbReference type="Pfam" id="PF00069">
    <property type="entry name" value="Pkinase"/>
    <property type="match status" value="1"/>
</dbReference>
<feature type="compositionally biased region" description="Acidic residues" evidence="7">
    <location>
        <begin position="463"/>
        <end position="486"/>
    </location>
</feature>
<comment type="subcellular location">
    <subcellularLocation>
        <location evidence="1">Membrane</location>
        <topology evidence="1">Single-pass membrane protein</topology>
    </subcellularLocation>
</comment>
<dbReference type="InterPro" id="IPR008271">
    <property type="entry name" value="Ser/Thr_kinase_AS"/>
</dbReference>
<dbReference type="SMART" id="SM00220">
    <property type="entry name" value="S_TKc"/>
    <property type="match status" value="1"/>
</dbReference>
<dbReference type="PANTHER" id="PTHR48016:SF56">
    <property type="entry name" value="MAPKK KINASE"/>
    <property type="match status" value="1"/>
</dbReference>
<dbReference type="SUPFAM" id="SSF55073">
    <property type="entry name" value="Nucleotide cyclase"/>
    <property type="match status" value="1"/>
</dbReference>
<keyword evidence="11" id="KW-1185">Reference proteome</keyword>
<dbReference type="Gene3D" id="3.30.200.20">
    <property type="entry name" value="Phosphorylase Kinase, domain 1"/>
    <property type="match status" value="1"/>
</dbReference>
<evidence type="ECO:0000256" key="3">
    <source>
        <dbReference type="ARBA" id="ARBA00022741"/>
    </source>
</evidence>
<dbReference type="Proteomes" id="UP000038009">
    <property type="component" value="Unassembled WGS sequence"/>
</dbReference>
<evidence type="ECO:0000313" key="10">
    <source>
        <dbReference type="EMBL" id="KPI85342.1"/>
    </source>
</evidence>
<dbReference type="SUPFAM" id="SSF56112">
    <property type="entry name" value="Protein kinase-like (PK-like)"/>
    <property type="match status" value="1"/>
</dbReference>
<feature type="binding site" evidence="6">
    <location>
        <position position="1122"/>
    </location>
    <ligand>
        <name>ATP</name>
        <dbReference type="ChEBI" id="CHEBI:30616"/>
    </ligand>
</feature>
<evidence type="ECO:0000256" key="7">
    <source>
        <dbReference type="SAM" id="MobiDB-lite"/>
    </source>
</evidence>
<dbReference type="GO" id="GO:0005524">
    <property type="term" value="F:ATP binding"/>
    <property type="evidence" value="ECO:0007669"/>
    <property type="project" value="UniProtKB-UniRule"/>
</dbReference>
<keyword evidence="8" id="KW-0472">Membrane</keyword>
<dbReference type="PROSITE" id="PS00108">
    <property type="entry name" value="PROTEIN_KINASE_ST"/>
    <property type="match status" value="1"/>
</dbReference>
<keyword evidence="3 6" id="KW-0547">Nucleotide-binding</keyword>
<dbReference type="Gene3D" id="1.10.510.10">
    <property type="entry name" value="Transferase(Phosphotransferase) domain 1"/>
    <property type="match status" value="1"/>
</dbReference>
<dbReference type="InterPro" id="IPR000719">
    <property type="entry name" value="Prot_kinase_dom"/>
</dbReference>
<gene>
    <name evidence="10" type="ORF">ABL78_5597</name>
</gene>
<feature type="region of interest" description="Disordered" evidence="7">
    <location>
        <begin position="459"/>
        <end position="501"/>
    </location>
</feature>
<organism evidence="10 11">
    <name type="scientific">Leptomonas seymouri</name>
    <dbReference type="NCBI Taxonomy" id="5684"/>
    <lineage>
        <taxon>Eukaryota</taxon>
        <taxon>Discoba</taxon>
        <taxon>Euglenozoa</taxon>
        <taxon>Kinetoplastea</taxon>
        <taxon>Metakinetoplastina</taxon>
        <taxon>Trypanosomatida</taxon>
        <taxon>Trypanosomatidae</taxon>
        <taxon>Leishmaniinae</taxon>
        <taxon>Leptomonas</taxon>
    </lineage>
</organism>
<accession>A0A0N1IJQ3</accession>
<feature type="transmembrane region" description="Helical" evidence="8">
    <location>
        <begin position="353"/>
        <end position="382"/>
    </location>
</feature>
<dbReference type="EMBL" id="LJSK01000193">
    <property type="protein sequence ID" value="KPI85342.1"/>
    <property type="molecule type" value="Genomic_DNA"/>
</dbReference>
<evidence type="ECO:0000256" key="1">
    <source>
        <dbReference type="ARBA" id="ARBA00004167"/>
    </source>
</evidence>
<evidence type="ECO:0000256" key="2">
    <source>
        <dbReference type="ARBA" id="ARBA00022679"/>
    </source>
</evidence>
<evidence type="ECO:0000256" key="8">
    <source>
        <dbReference type="SAM" id="Phobius"/>
    </source>
</evidence>
<dbReference type="VEuPathDB" id="TriTrypDB:Lsey_0193_0050"/>
<evidence type="ECO:0000256" key="4">
    <source>
        <dbReference type="ARBA" id="ARBA00022777"/>
    </source>
</evidence>
<proteinExistence type="predicted"/>
<dbReference type="OrthoDB" id="4062651at2759"/>
<comment type="caution">
    <text evidence="10">The sequence shown here is derived from an EMBL/GenBank/DDBJ whole genome shotgun (WGS) entry which is preliminary data.</text>
</comment>
<feature type="compositionally biased region" description="Polar residues" evidence="7">
    <location>
        <begin position="586"/>
        <end position="601"/>
    </location>
</feature>
<feature type="transmembrane region" description="Helical" evidence="8">
    <location>
        <begin position="6"/>
        <end position="31"/>
    </location>
</feature>